<dbReference type="GeneTree" id="ENSGT00940000155738"/>
<dbReference type="SUPFAM" id="SSF50044">
    <property type="entry name" value="SH3-domain"/>
    <property type="match status" value="2"/>
</dbReference>
<keyword evidence="2 3" id="KW-0727">SH2 domain</keyword>
<dbReference type="InterPro" id="IPR001452">
    <property type="entry name" value="SH3_domain"/>
</dbReference>
<evidence type="ECO:0000256" key="2">
    <source>
        <dbReference type="ARBA" id="ARBA00022999"/>
    </source>
</evidence>
<dbReference type="InterPro" id="IPR036860">
    <property type="entry name" value="SH2_dom_sf"/>
</dbReference>
<dbReference type="PROSITE" id="PS50002">
    <property type="entry name" value="SH3"/>
    <property type="match status" value="2"/>
</dbReference>
<evidence type="ECO:0000256" key="1">
    <source>
        <dbReference type="ARBA" id="ARBA00022443"/>
    </source>
</evidence>
<dbReference type="InterPro" id="IPR043539">
    <property type="entry name" value="Grb2-like"/>
</dbReference>
<dbReference type="CDD" id="cd09941">
    <property type="entry name" value="SH2_Grb2_like"/>
    <property type="match status" value="1"/>
</dbReference>
<reference evidence="7" key="2">
    <citation type="submission" date="2025-08" db="UniProtKB">
        <authorList>
            <consortium name="Ensembl"/>
        </authorList>
    </citation>
    <scope>IDENTIFICATION</scope>
</reference>
<dbReference type="AlphaFoldDB" id="H2YNL4"/>
<evidence type="ECO:0000256" key="3">
    <source>
        <dbReference type="PROSITE-ProRule" id="PRU00191"/>
    </source>
</evidence>
<dbReference type="InterPro" id="IPR000980">
    <property type="entry name" value="SH2"/>
</dbReference>
<dbReference type="PROSITE" id="PS50001">
    <property type="entry name" value="SH2"/>
    <property type="match status" value="1"/>
</dbReference>
<dbReference type="Gene3D" id="3.30.505.10">
    <property type="entry name" value="SH2 domain"/>
    <property type="match status" value="1"/>
</dbReference>
<feature type="domain" description="SH3" evidence="6">
    <location>
        <begin position="154"/>
        <end position="213"/>
    </location>
</feature>
<evidence type="ECO:0000313" key="8">
    <source>
        <dbReference type="Proteomes" id="UP000007875"/>
    </source>
</evidence>
<feature type="domain" description="SH2" evidence="5">
    <location>
        <begin position="60"/>
        <end position="154"/>
    </location>
</feature>
<dbReference type="InParanoid" id="H2YNL4"/>
<feature type="domain" description="SH3" evidence="6">
    <location>
        <begin position="1"/>
        <end position="58"/>
    </location>
</feature>
<dbReference type="SUPFAM" id="SSF55550">
    <property type="entry name" value="SH2 domain"/>
    <property type="match status" value="1"/>
</dbReference>
<protein>
    <recommendedName>
        <fullName evidence="9">Growth factor receptor-bound protein 2</fullName>
    </recommendedName>
</protein>
<dbReference type="HOGENOM" id="CLU_073617_1_0_1"/>
<sequence length="227" mass="26139">MESIAKFDFTATAVDELSFRKGEVMKVLNLDDDRNWCRAECEGRVGLVPKNYIELQTHDWYHGKISRVKAEQSLNKPHYPDGAFLIRESESSPGDFSLSVKYGNAVQHFKVLRDGAGKYFLWVVKFGSLNELIKYHREQSISRTQKIMLVDLPIESFKVQAAYDFRQQEAGELEFCQGDIITVTEWMDKNWWRGTLNNNSGIFPSNHVHVPPNVAQKMGIEPNHLPF</sequence>
<dbReference type="FunCoup" id="H2YNL4">
    <property type="interactions" value="115"/>
</dbReference>
<keyword evidence="8" id="KW-1185">Reference proteome</keyword>
<reference evidence="8" key="1">
    <citation type="submission" date="2003-08" db="EMBL/GenBank/DDBJ databases">
        <authorList>
            <person name="Birren B."/>
            <person name="Nusbaum C."/>
            <person name="Abebe A."/>
            <person name="Abouelleil A."/>
            <person name="Adekoya E."/>
            <person name="Ait-zahra M."/>
            <person name="Allen N."/>
            <person name="Allen T."/>
            <person name="An P."/>
            <person name="Anderson M."/>
            <person name="Anderson S."/>
            <person name="Arachchi H."/>
            <person name="Armbruster J."/>
            <person name="Bachantsang P."/>
            <person name="Baldwin J."/>
            <person name="Barry A."/>
            <person name="Bayul T."/>
            <person name="Blitshsteyn B."/>
            <person name="Bloom T."/>
            <person name="Blye J."/>
            <person name="Boguslavskiy L."/>
            <person name="Borowsky M."/>
            <person name="Boukhgalter B."/>
            <person name="Brunache A."/>
            <person name="Butler J."/>
            <person name="Calixte N."/>
            <person name="Calvo S."/>
            <person name="Camarata J."/>
            <person name="Campo K."/>
            <person name="Chang J."/>
            <person name="Cheshatsang Y."/>
            <person name="Citroen M."/>
            <person name="Collymore A."/>
            <person name="Considine T."/>
            <person name="Cook A."/>
            <person name="Cooke P."/>
            <person name="Corum B."/>
            <person name="Cuomo C."/>
            <person name="David R."/>
            <person name="Dawoe T."/>
            <person name="Degray S."/>
            <person name="Dodge S."/>
            <person name="Dooley K."/>
            <person name="Dorje P."/>
            <person name="Dorjee K."/>
            <person name="Dorris L."/>
            <person name="Duffey N."/>
            <person name="Dupes A."/>
            <person name="Elkins T."/>
            <person name="Engels R."/>
            <person name="Erickson J."/>
            <person name="Farina A."/>
            <person name="Faro S."/>
            <person name="Ferreira P."/>
            <person name="Fischer H."/>
            <person name="Fitzgerald M."/>
            <person name="Foley K."/>
            <person name="Gage D."/>
            <person name="Galagan J."/>
            <person name="Gearin G."/>
            <person name="Gnerre S."/>
            <person name="Gnirke A."/>
            <person name="Goyette A."/>
            <person name="Graham J."/>
            <person name="Grandbois E."/>
            <person name="Gyaltsen K."/>
            <person name="Hafez N."/>
            <person name="Hagopian D."/>
            <person name="Hagos B."/>
            <person name="Hall J."/>
            <person name="Hatcher B."/>
            <person name="Heller A."/>
            <person name="Higgins H."/>
            <person name="Honan T."/>
            <person name="Horn A."/>
            <person name="Houde N."/>
            <person name="Hughes L."/>
            <person name="Hulme W."/>
            <person name="Husby E."/>
            <person name="Iliev I."/>
            <person name="Jaffe D."/>
            <person name="Jones C."/>
            <person name="Kamal M."/>
            <person name="Kamat A."/>
            <person name="Kamvysselis M."/>
            <person name="Karlsson E."/>
            <person name="Kells C."/>
            <person name="Kieu A."/>
            <person name="Kisner P."/>
            <person name="Kodira C."/>
            <person name="Kulbokas E."/>
            <person name="Labutti K."/>
            <person name="Lama D."/>
            <person name="Landers T."/>
            <person name="Leger J."/>
            <person name="Levine S."/>
            <person name="Lewis D."/>
            <person name="Lewis T."/>
            <person name="Lindblad-toh K."/>
            <person name="Liu X."/>
            <person name="Lokyitsang T."/>
            <person name="Lokyitsang Y."/>
            <person name="Lucien O."/>
            <person name="Lui A."/>
            <person name="Ma L.J."/>
            <person name="Mabbitt R."/>
            <person name="Macdonald J."/>
            <person name="Maclean C."/>
            <person name="Major J."/>
            <person name="Manning J."/>
            <person name="Marabella R."/>
            <person name="Maru K."/>
            <person name="Matthews C."/>
            <person name="Mauceli E."/>
            <person name="Mccarthy M."/>
            <person name="Mcdonough S."/>
            <person name="Mcghee T."/>
            <person name="Meldrim J."/>
            <person name="Meneus L."/>
            <person name="Mesirov J."/>
            <person name="Mihalev A."/>
            <person name="Mihova T."/>
            <person name="Mikkelsen T."/>
            <person name="Mlenga V."/>
            <person name="Moru K."/>
            <person name="Mozes J."/>
            <person name="Mulrain L."/>
            <person name="Munson G."/>
            <person name="Naylor J."/>
            <person name="Newes C."/>
            <person name="Nguyen C."/>
            <person name="Nguyen N."/>
            <person name="Nguyen T."/>
            <person name="Nicol R."/>
            <person name="Nielsen C."/>
            <person name="Nizzari M."/>
            <person name="Norbu C."/>
            <person name="Norbu N."/>
            <person name="O'donnell P."/>
            <person name="Okoawo O."/>
            <person name="O'leary S."/>
            <person name="Omotosho B."/>
            <person name="O'neill K."/>
            <person name="Osman S."/>
            <person name="Parker S."/>
            <person name="Perrin D."/>
            <person name="Phunkhang P."/>
            <person name="Piqani B."/>
            <person name="Purcell S."/>
            <person name="Rachupka T."/>
            <person name="Ramasamy U."/>
            <person name="Rameau R."/>
            <person name="Ray V."/>
            <person name="Raymond C."/>
            <person name="Retta R."/>
            <person name="Richardson S."/>
            <person name="Rise C."/>
            <person name="Rodriguez J."/>
            <person name="Rogers J."/>
            <person name="Rogov P."/>
            <person name="Rutman M."/>
            <person name="Schupbach R."/>
            <person name="Seaman C."/>
            <person name="Settipalli S."/>
            <person name="Sharpe T."/>
            <person name="Sheridan J."/>
            <person name="Sherpa N."/>
            <person name="Shi J."/>
            <person name="Smirnov S."/>
            <person name="Smith C."/>
            <person name="Sougnez C."/>
            <person name="Spencer B."/>
            <person name="Stalker J."/>
            <person name="Stange-thomann N."/>
            <person name="Stavropoulos S."/>
            <person name="Stetson K."/>
            <person name="Stone C."/>
            <person name="Stone S."/>
            <person name="Stubbs M."/>
            <person name="Talamas J."/>
            <person name="Tchuinga P."/>
            <person name="Tenzing P."/>
            <person name="Tesfaye S."/>
            <person name="Theodore J."/>
            <person name="Thoulutsang Y."/>
            <person name="Topham K."/>
            <person name="Towey S."/>
            <person name="Tsamla T."/>
            <person name="Tsomo N."/>
            <person name="Vallee D."/>
            <person name="Vassiliev H."/>
            <person name="Venkataraman V."/>
            <person name="Vinson J."/>
            <person name="Vo A."/>
            <person name="Wade C."/>
            <person name="Wang S."/>
            <person name="Wangchuk T."/>
            <person name="Wangdi T."/>
            <person name="Whittaker C."/>
            <person name="Wilkinson J."/>
            <person name="Wu Y."/>
            <person name="Wyman D."/>
            <person name="Yadav S."/>
            <person name="Yang S."/>
            <person name="Yang X."/>
            <person name="Yeager S."/>
            <person name="Yee E."/>
            <person name="Young G."/>
            <person name="Zainoun J."/>
            <person name="Zembeck L."/>
            <person name="Zimmer A."/>
            <person name="Zody M."/>
            <person name="Lander E."/>
        </authorList>
    </citation>
    <scope>NUCLEOTIDE SEQUENCE [LARGE SCALE GENOMIC DNA]</scope>
</reference>
<dbReference type="CDD" id="cd11805">
    <property type="entry name" value="SH3_GRB2_like_C"/>
    <property type="match status" value="1"/>
</dbReference>
<dbReference type="OMA" id="IRMRECP"/>
<dbReference type="SMART" id="SM00326">
    <property type="entry name" value="SH3"/>
    <property type="match status" value="2"/>
</dbReference>
<evidence type="ECO:0000259" key="5">
    <source>
        <dbReference type="PROSITE" id="PS50001"/>
    </source>
</evidence>
<dbReference type="Proteomes" id="UP000007875">
    <property type="component" value="Unassembled WGS sequence"/>
</dbReference>
<evidence type="ECO:0000256" key="4">
    <source>
        <dbReference type="PROSITE-ProRule" id="PRU00192"/>
    </source>
</evidence>
<dbReference type="CDD" id="cd11804">
    <property type="entry name" value="SH3_GRB2_like_N"/>
    <property type="match status" value="1"/>
</dbReference>
<reference evidence="7" key="3">
    <citation type="submission" date="2025-09" db="UniProtKB">
        <authorList>
            <consortium name="Ensembl"/>
        </authorList>
    </citation>
    <scope>IDENTIFICATION</scope>
</reference>
<dbReference type="PANTHER" id="PTHR46037">
    <property type="entry name" value="PROTEIN ENHANCER OF SEVENLESS 2B"/>
    <property type="match status" value="1"/>
</dbReference>
<dbReference type="PRINTS" id="PR00499">
    <property type="entry name" value="P67PHOX"/>
</dbReference>
<keyword evidence="1 4" id="KW-0728">SH3 domain</keyword>
<proteinExistence type="predicted"/>
<evidence type="ECO:0008006" key="9">
    <source>
        <dbReference type="Google" id="ProtNLM"/>
    </source>
</evidence>
<dbReference type="SMART" id="SM00252">
    <property type="entry name" value="SH2"/>
    <property type="match status" value="1"/>
</dbReference>
<evidence type="ECO:0000259" key="6">
    <source>
        <dbReference type="PROSITE" id="PS50002"/>
    </source>
</evidence>
<dbReference type="Pfam" id="PF00018">
    <property type="entry name" value="SH3_1"/>
    <property type="match status" value="2"/>
</dbReference>
<dbReference type="eggNOG" id="KOG3601">
    <property type="taxonomic scope" value="Eukaryota"/>
</dbReference>
<dbReference type="Pfam" id="PF00017">
    <property type="entry name" value="SH2"/>
    <property type="match status" value="1"/>
</dbReference>
<accession>H2YNL4</accession>
<organism evidence="7 8">
    <name type="scientific">Ciona savignyi</name>
    <name type="common">Pacific transparent sea squirt</name>
    <dbReference type="NCBI Taxonomy" id="51511"/>
    <lineage>
        <taxon>Eukaryota</taxon>
        <taxon>Metazoa</taxon>
        <taxon>Chordata</taxon>
        <taxon>Tunicata</taxon>
        <taxon>Ascidiacea</taxon>
        <taxon>Phlebobranchia</taxon>
        <taxon>Cionidae</taxon>
        <taxon>Ciona</taxon>
    </lineage>
</organism>
<evidence type="ECO:0000313" key="7">
    <source>
        <dbReference type="Ensembl" id="ENSCSAVP00000006921.1"/>
    </source>
</evidence>
<dbReference type="Ensembl" id="ENSCSAVT00000007009.1">
    <property type="protein sequence ID" value="ENSCSAVP00000006921.1"/>
    <property type="gene ID" value="ENSCSAVG00000004132.1"/>
</dbReference>
<name>H2YNL4_CIOSA</name>
<dbReference type="STRING" id="51511.ENSCSAVP00000006921"/>
<dbReference type="InterPro" id="IPR036028">
    <property type="entry name" value="SH3-like_dom_sf"/>
</dbReference>
<dbReference type="PRINTS" id="PR00401">
    <property type="entry name" value="SH2DOMAIN"/>
</dbReference>
<dbReference type="Gene3D" id="2.30.30.40">
    <property type="entry name" value="SH3 Domains"/>
    <property type="match status" value="2"/>
</dbReference>
<dbReference type="PRINTS" id="PR00452">
    <property type="entry name" value="SH3DOMAIN"/>
</dbReference>